<evidence type="ECO:0000313" key="3">
    <source>
        <dbReference type="Proteomes" id="UP001596200"/>
    </source>
</evidence>
<dbReference type="RefSeq" id="WP_344514792.1">
    <property type="nucleotide sequence ID" value="NZ_BAAATU010000031.1"/>
</dbReference>
<comment type="caution">
    <text evidence="2">The sequence shown here is derived from an EMBL/GenBank/DDBJ whole genome shotgun (WGS) entry which is preliminary data.</text>
</comment>
<feature type="region of interest" description="Disordered" evidence="1">
    <location>
        <begin position="143"/>
        <end position="198"/>
    </location>
</feature>
<gene>
    <name evidence="2" type="ORF">ACFP1B_13675</name>
</gene>
<proteinExistence type="predicted"/>
<keyword evidence="3" id="KW-1185">Reference proteome</keyword>
<reference evidence="3" key="1">
    <citation type="journal article" date="2019" name="Int. J. Syst. Evol. Microbiol.">
        <title>The Global Catalogue of Microorganisms (GCM) 10K type strain sequencing project: providing services to taxonomists for standard genome sequencing and annotation.</title>
        <authorList>
            <consortium name="The Broad Institute Genomics Platform"/>
            <consortium name="The Broad Institute Genome Sequencing Center for Infectious Disease"/>
            <person name="Wu L."/>
            <person name="Ma J."/>
        </authorList>
    </citation>
    <scope>NUCLEOTIDE SEQUENCE [LARGE SCALE GENOMIC DNA]</scope>
    <source>
        <strain evidence="3">JCM 4147</strain>
    </source>
</reference>
<sequence>MPTPRTDLSAFATALAARLPGPWTSTYQRHATYKDQYRTTNQLWDAGHVDYVVSTYVLPHDAVLHGPEGERLYVTHRPLHPSEFVVAPLQPEDAGLKPHHFEGVEEPNGIAVPNDPARAAARVTRRVLPRYEQALHEVLHNAADQPEPSHRPAPPQASQGLGVNLRRHTATRATPPAATTKRPASLPATSTSASARHQ</sequence>
<evidence type="ECO:0000313" key="2">
    <source>
        <dbReference type="EMBL" id="MFC5914473.1"/>
    </source>
</evidence>
<evidence type="ECO:0000256" key="1">
    <source>
        <dbReference type="SAM" id="MobiDB-lite"/>
    </source>
</evidence>
<protein>
    <submittedName>
        <fullName evidence="2">Uncharacterized protein</fullName>
    </submittedName>
</protein>
<organism evidence="2 3">
    <name type="scientific">Streptomyces pulveraceus</name>
    <dbReference type="NCBI Taxonomy" id="68258"/>
    <lineage>
        <taxon>Bacteria</taxon>
        <taxon>Bacillati</taxon>
        <taxon>Actinomycetota</taxon>
        <taxon>Actinomycetes</taxon>
        <taxon>Kitasatosporales</taxon>
        <taxon>Streptomycetaceae</taxon>
        <taxon>Streptomyces</taxon>
    </lineage>
</organism>
<name>A0ABW1GK01_9ACTN</name>
<accession>A0ABW1GK01</accession>
<dbReference type="EMBL" id="JBHSPU010000013">
    <property type="protein sequence ID" value="MFC5914473.1"/>
    <property type="molecule type" value="Genomic_DNA"/>
</dbReference>
<feature type="compositionally biased region" description="Low complexity" evidence="1">
    <location>
        <begin position="171"/>
        <end position="198"/>
    </location>
</feature>
<dbReference type="Proteomes" id="UP001596200">
    <property type="component" value="Unassembled WGS sequence"/>
</dbReference>